<feature type="transmembrane region" description="Helical" evidence="1">
    <location>
        <begin position="138"/>
        <end position="156"/>
    </location>
</feature>
<evidence type="ECO:0000256" key="1">
    <source>
        <dbReference type="SAM" id="Phobius"/>
    </source>
</evidence>
<accession>A0ABU6C6S0</accession>
<proteinExistence type="predicted"/>
<reference evidence="2 3" key="1">
    <citation type="submission" date="2022-10" db="EMBL/GenBank/DDBJ databases">
        <authorList>
            <person name="Xie J."/>
            <person name="Shen N."/>
        </authorList>
    </citation>
    <scope>NUCLEOTIDE SEQUENCE [LARGE SCALE GENOMIC DNA]</scope>
    <source>
        <strain evidence="2 3">DSM 41681</strain>
    </source>
</reference>
<feature type="transmembrane region" description="Helical" evidence="1">
    <location>
        <begin position="229"/>
        <end position="250"/>
    </location>
</feature>
<keyword evidence="1" id="KW-1133">Transmembrane helix</keyword>
<feature type="transmembrane region" description="Helical" evidence="1">
    <location>
        <begin position="68"/>
        <end position="89"/>
    </location>
</feature>
<evidence type="ECO:0000313" key="2">
    <source>
        <dbReference type="EMBL" id="MEB3960030.1"/>
    </source>
</evidence>
<keyword evidence="3" id="KW-1185">Reference proteome</keyword>
<keyword evidence="1" id="KW-0812">Transmembrane</keyword>
<comment type="caution">
    <text evidence="2">The sequence shown here is derived from an EMBL/GenBank/DDBJ whole genome shotgun (WGS) entry which is preliminary data.</text>
</comment>
<dbReference type="EMBL" id="JAOZYB010000035">
    <property type="protein sequence ID" value="MEB3960030.1"/>
    <property type="molecule type" value="Genomic_DNA"/>
</dbReference>
<dbReference type="RefSeq" id="WP_324767037.1">
    <property type="nucleotide sequence ID" value="NZ_BAAATS010000002.1"/>
</dbReference>
<protein>
    <submittedName>
        <fullName evidence="2">ABC transporter permease</fullName>
    </submittedName>
</protein>
<name>A0ABU6C6S0_9ACTN</name>
<feature type="transmembrane region" description="Helical" evidence="1">
    <location>
        <begin position="109"/>
        <end position="131"/>
    </location>
</feature>
<gene>
    <name evidence="2" type="ORF">OKJ48_07160</name>
</gene>
<sequence>MNYCDPTGSAAQLYQRTLAVIDSSLAAVPLGAAVFTGGVLIGRELERGTAQLAWTQSVSPVRWLTAKLALPALALTAGTGLLLVLRRAALTAAPQLSNNVWYVAGSFDVLGTTVMVLPLLGLAAGALAALLQRRTLPAAGFAGVLILLLMVCLDELRPHLWSTRTLVSPADEGYGGITGELVDEGAVTSTGAHIPDPMCVDDQRCLADHDITGVYREFHPASHFWPLQLVQTATMLALAATIIYITFRILKRRTTT</sequence>
<keyword evidence="1" id="KW-0472">Membrane</keyword>
<evidence type="ECO:0000313" key="3">
    <source>
        <dbReference type="Proteomes" id="UP001352223"/>
    </source>
</evidence>
<organism evidence="2 3">
    <name type="scientific">Streptomyces kunmingensis</name>
    <dbReference type="NCBI Taxonomy" id="68225"/>
    <lineage>
        <taxon>Bacteria</taxon>
        <taxon>Bacillati</taxon>
        <taxon>Actinomycetota</taxon>
        <taxon>Actinomycetes</taxon>
        <taxon>Kitasatosporales</taxon>
        <taxon>Streptomycetaceae</taxon>
        <taxon>Streptomyces</taxon>
    </lineage>
</organism>
<dbReference type="Proteomes" id="UP001352223">
    <property type="component" value="Unassembled WGS sequence"/>
</dbReference>